<keyword evidence="6" id="KW-0444">Lipid biosynthesis</keyword>
<name>A0A1D6PN41_MAIZE</name>
<dbReference type="FunFam" id="3.30.470.20:FF:000127">
    <property type="entry name" value="ATP-citrate synthase alpha chain protein 3"/>
    <property type="match status" value="1"/>
</dbReference>
<feature type="domain" description="ATP-citrate synthase citrate-binding" evidence="13">
    <location>
        <begin position="271"/>
        <end position="447"/>
    </location>
</feature>
<dbReference type="InterPro" id="IPR056749">
    <property type="entry name" value="Citrate_synth_N"/>
</dbReference>
<dbReference type="ExpressionAtlas" id="A0A1D6PN41">
    <property type="expression patterns" value="baseline and differential"/>
</dbReference>
<dbReference type="Gene3D" id="3.30.470.110">
    <property type="match status" value="1"/>
</dbReference>
<evidence type="ECO:0000259" key="14">
    <source>
        <dbReference type="Pfam" id="PF24948"/>
    </source>
</evidence>
<dbReference type="InterPro" id="IPR032263">
    <property type="entry name" value="Citrate-bd"/>
</dbReference>
<dbReference type="GO" id="GO:0003878">
    <property type="term" value="F:ATP citrate synthase activity"/>
    <property type="evidence" value="ECO:0007669"/>
    <property type="project" value="UniProtKB-EC"/>
</dbReference>
<organism evidence="15">
    <name type="scientific">Zea mays</name>
    <name type="common">Maize</name>
    <dbReference type="NCBI Taxonomy" id="4577"/>
    <lineage>
        <taxon>Eukaryota</taxon>
        <taxon>Viridiplantae</taxon>
        <taxon>Streptophyta</taxon>
        <taxon>Embryophyta</taxon>
        <taxon>Tracheophyta</taxon>
        <taxon>Spermatophyta</taxon>
        <taxon>Magnoliopsida</taxon>
        <taxon>Liliopsida</taxon>
        <taxon>Poales</taxon>
        <taxon>Poaceae</taxon>
        <taxon>PACMAD clade</taxon>
        <taxon>Panicoideae</taxon>
        <taxon>Andropogonodae</taxon>
        <taxon>Andropogoneae</taxon>
        <taxon>Tripsacinae</taxon>
        <taxon>Zea</taxon>
    </lineage>
</organism>
<evidence type="ECO:0000256" key="8">
    <source>
        <dbReference type="ARBA" id="ARBA00022741"/>
    </source>
</evidence>
<evidence type="ECO:0000256" key="3">
    <source>
        <dbReference type="ARBA" id="ARBA00011412"/>
    </source>
</evidence>
<dbReference type="PANTHER" id="PTHR11815">
    <property type="entry name" value="SUCCINYL-COA SYNTHETASE BETA CHAIN"/>
    <property type="match status" value="1"/>
</dbReference>
<accession>A0A3L6F698</accession>
<evidence type="ECO:0000256" key="2">
    <source>
        <dbReference type="ARBA" id="ARBA00009182"/>
    </source>
</evidence>
<dbReference type="GO" id="GO:0005524">
    <property type="term" value="F:ATP binding"/>
    <property type="evidence" value="ECO:0007669"/>
    <property type="project" value="UniProtKB-KW"/>
</dbReference>
<comment type="subcellular location">
    <subcellularLocation>
        <location evidence="1">Cytoplasm</location>
        <location evidence="1">Cytosol</location>
    </subcellularLocation>
</comment>
<dbReference type="FunFam" id="3.40.50.261:FF:000008">
    <property type="entry name" value="ATP-citrate synthase alpha chain protein"/>
    <property type="match status" value="1"/>
</dbReference>
<dbReference type="EMBL" id="CM000780">
    <property type="protein sequence ID" value="AQK48281.1"/>
    <property type="molecule type" value="Genomic_DNA"/>
</dbReference>
<dbReference type="FunCoup" id="A0A1D6PN41">
    <property type="interactions" value="308"/>
</dbReference>
<evidence type="ECO:0000256" key="4">
    <source>
        <dbReference type="ARBA" id="ARBA00012639"/>
    </source>
</evidence>
<protein>
    <recommendedName>
        <fullName evidence="4">ATP citrate synthase</fullName>
        <ecNumber evidence="4">2.3.3.8</ecNumber>
    </recommendedName>
</protein>
<dbReference type="STRING" id="4577.A0A1D6PN41"/>
<feature type="domain" description="ATP-citrate synthase ATP-grasp" evidence="14">
    <location>
        <begin position="2"/>
        <end position="170"/>
    </location>
</feature>
<dbReference type="SUPFAM" id="SSF52210">
    <property type="entry name" value="Succinyl-CoA synthetase domains"/>
    <property type="match status" value="1"/>
</dbReference>
<keyword evidence="11" id="KW-0012">Acyltransferase</keyword>
<keyword evidence="8" id="KW-0547">Nucleotide-binding</keyword>
<evidence type="ECO:0000256" key="5">
    <source>
        <dbReference type="ARBA" id="ARBA00022490"/>
    </source>
</evidence>
<dbReference type="PaxDb" id="4577-GRMZM2G107082_P01"/>
<dbReference type="AlphaFoldDB" id="A0A1D6PN41"/>
<evidence type="ECO:0000259" key="13">
    <source>
        <dbReference type="Pfam" id="PF16114"/>
    </source>
</evidence>
<keyword evidence="10" id="KW-0443">Lipid metabolism</keyword>
<evidence type="ECO:0000256" key="11">
    <source>
        <dbReference type="ARBA" id="ARBA00023315"/>
    </source>
</evidence>
<dbReference type="PANTHER" id="PTHR11815:SF10">
    <property type="entry name" value="SUCCINATE--COA LIGASE [GDP-FORMING] SUBUNIT BETA, MITOCHONDRIAL"/>
    <property type="match status" value="1"/>
</dbReference>
<dbReference type="InParanoid" id="A0A1D6PN41"/>
<comment type="subunit">
    <text evidence="3">Heterooctamer of 4 alpha and 4 beta chains.</text>
</comment>
<dbReference type="Pfam" id="PF16114">
    <property type="entry name" value="Citrate_bind"/>
    <property type="match status" value="1"/>
</dbReference>
<comment type="catalytic activity">
    <reaction evidence="12">
        <text>oxaloacetate + acetyl-CoA + ADP + phosphate = citrate + ATP + CoA</text>
        <dbReference type="Rhea" id="RHEA:21160"/>
        <dbReference type="ChEBI" id="CHEBI:16452"/>
        <dbReference type="ChEBI" id="CHEBI:16947"/>
        <dbReference type="ChEBI" id="CHEBI:30616"/>
        <dbReference type="ChEBI" id="CHEBI:43474"/>
        <dbReference type="ChEBI" id="CHEBI:57287"/>
        <dbReference type="ChEBI" id="CHEBI:57288"/>
        <dbReference type="ChEBI" id="CHEBI:456216"/>
        <dbReference type="EC" id="2.3.3.8"/>
    </reaction>
</comment>
<evidence type="ECO:0000256" key="6">
    <source>
        <dbReference type="ARBA" id="ARBA00022516"/>
    </source>
</evidence>
<keyword evidence="5" id="KW-0963">Cytoplasm</keyword>
<sequence>MARKKIREYDSKRLLREHLKRLAGIDLTILSAQITQSTDFAELVSQQPWLSTMKLVVKPDMLFGKRGKSGLVALNLDFNQVKEFVKERLGVEVEMGGCKAPITTFIVEPFVPHDQEYYLSIVSERLGSTISFSECGGIEIEENWDKVKTIFLPTEKPMTSDSCAPLIATLPLEVLVAFLLSSNLNTSMLSHFSHWRYSLFADQARGKIGDFIKGVFAVFLDLDFSFLEMNPFTMVNGEPYPLDMRGELDDTAAFKNFKKWGGIEFPLPFGRVLSPTESFIHELDEKTSASLKFTVLNPKGRIWTMVAGGGASVIYADTVGDLGYASELGNYAEYSGAPNEEEVLNYSRVVLDCATADPDGRKRALLIGGGIANFTDVATTFNGIIRALREKESKLKASRMHIYVRRGGPNYQSGLAKMRKLGAELGVPIEVYGPEATMTGICKQAIECIMAAA</sequence>
<accession>A0A1D6PN41</accession>
<reference evidence="15" key="1">
    <citation type="submission" date="2015-12" db="EMBL/GenBank/DDBJ databases">
        <title>Update maize B73 reference genome by single molecule sequencing technologies.</title>
        <authorList>
            <consortium name="Maize Genome Sequencing Project"/>
            <person name="Ware D."/>
        </authorList>
    </citation>
    <scope>NUCLEOTIDE SEQUENCE</scope>
    <source>
        <tissue evidence="15">Seedling</tissue>
    </source>
</reference>
<dbReference type="InterPro" id="IPR016102">
    <property type="entry name" value="Succinyl-CoA_synth-like"/>
</dbReference>
<dbReference type="Pfam" id="PF24948">
    <property type="entry name" value="Citrate_synth_N"/>
    <property type="match status" value="1"/>
</dbReference>
<dbReference type="SMR" id="A0A1D6PN41"/>
<evidence type="ECO:0000256" key="1">
    <source>
        <dbReference type="ARBA" id="ARBA00004514"/>
    </source>
</evidence>
<keyword evidence="7" id="KW-0808">Transferase</keyword>
<dbReference type="eggNOG" id="KOG1254">
    <property type="taxonomic scope" value="Eukaryota"/>
</dbReference>
<dbReference type="IntAct" id="A0A1D6PN41">
    <property type="interactions" value="11"/>
</dbReference>
<evidence type="ECO:0000256" key="9">
    <source>
        <dbReference type="ARBA" id="ARBA00022840"/>
    </source>
</evidence>
<dbReference type="EC" id="2.3.3.8" evidence="4"/>
<keyword evidence="9" id="KW-0067">ATP-binding</keyword>
<evidence type="ECO:0000313" key="15">
    <source>
        <dbReference type="EMBL" id="AQK48281.1"/>
    </source>
</evidence>
<dbReference type="Gene3D" id="3.40.50.261">
    <property type="entry name" value="Succinyl-CoA synthetase domains"/>
    <property type="match status" value="1"/>
</dbReference>
<dbReference type="OMA" id="SMASEAC"/>
<dbReference type="GO" id="GO:0005829">
    <property type="term" value="C:cytosol"/>
    <property type="evidence" value="ECO:0007669"/>
    <property type="project" value="UniProtKB-SubCell"/>
</dbReference>
<dbReference type="SUPFAM" id="SSF56059">
    <property type="entry name" value="Glutathione synthetase ATP-binding domain-like"/>
    <property type="match status" value="1"/>
</dbReference>
<comment type="similarity">
    <text evidence="2">Belongs to the succinate/malate CoA ligase beta subunit family.</text>
</comment>
<evidence type="ECO:0000256" key="10">
    <source>
        <dbReference type="ARBA" id="ARBA00023098"/>
    </source>
</evidence>
<dbReference type="GO" id="GO:0006629">
    <property type="term" value="P:lipid metabolic process"/>
    <property type="evidence" value="ECO:0007669"/>
    <property type="project" value="UniProtKB-KW"/>
</dbReference>
<evidence type="ECO:0000256" key="7">
    <source>
        <dbReference type="ARBA" id="ARBA00022679"/>
    </source>
</evidence>
<proteinExistence type="inferred from homology"/>
<gene>
    <name evidence="15" type="ORF">ZEAMMB73_Zm00001d048627</name>
</gene>
<evidence type="ECO:0000256" key="12">
    <source>
        <dbReference type="ARBA" id="ARBA00047593"/>
    </source>
</evidence>